<comment type="pathway">
    <text evidence="10">Amino-acid biosynthesis; L-arginine biosynthesis; N(2)-acetyl-L-ornithine from L-glutamate: step 1/4.</text>
</comment>
<dbReference type="RefSeq" id="WP_117982147.1">
    <property type="nucleotide sequence ID" value="NZ_QSOE01000016.1"/>
</dbReference>
<feature type="binding site" evidence="10">
    <location>
        <position position="159"/>
    </location>
    <ligand>
        <name>substrate</name>
    </ligand>
</feature>
<dbReference type="SUPFAM" id="SSF56266">
    <property type="entry name" value="DmpA/ArgJ-like"/>
    <property type="match status" value="1"/>
</dbReference>
<evidence type="ECO:0000256" key="10">
    <source>
        <dbReference type="HAMAP-Rule" id="MF_01106"/>
    </source>
</evidence>
<dbReference type="CDD" id="cd02152">
    <property type="entry name" value="OAT"/>
    <property type="match status" value="1"/>
</dbReference>
<dbReference type="Pfam" id="PF01960">
    <property type="entry name" value="ArgJ"/>
    <property type="match status" value="1"/>
</dbReference>
<comment type="pathway">
    <text evidence="10">Amino-acid biosynthesis; L-arginine biosynthesis; L-ornithine and N-acetyl-L-glutamate from L-glutamate and N(2)-acetyl-L-ornithine (cyclic): step 1/1.</text>
</comment>
<dbReference type="AlphaFoldDB" id="A0A374NU15"/>
<keyword evidence="3 10" id="KW-0055">Arginine biosynthesis</keyword>
<comment type="similarity">
    <text evidence="1 10">Belongs to the ArgJ family.</text>
</comment>
<comment type="function">
    <text evidence="10">Catalyzes two activities which are involved in the cyclic version of arginine biosynthesis: the synthesis of N-acetylglutamate from glutamate and acetyl-CoA as the acetyl donor, and of ornithine by transacetylation between N(2)-acetylornithine and glutamate.</text>
</comment>
<dbReference type="Gene3D" id="3.60.70.12">
    <property type="entry name" value="L-amino peptidase D-ALA esterase/amidase"/>
    <property type="match status" value="1"/>
</dbReference>
<keyword evidence="8 10" id="KW-0012">Acyltransferase</keyword>
<dbReference type="FunFam" id="3.60.70.12:FF:000001">
    <property type="entry name" value="Arginine biosynthesis bifunctional protein ArgJ, chloroplastic"/>
    <property type="match status" value="1"/>
</dbReference>
<feature type="binding site" evidence="10">
    <location>
        <position position="185"/>
    </location>
    <ligand>
        <name>substrate</name>
    </ligand>
</feature>
<proteinExistence type="inferred from homology"/>
<evidence type="ECO:0000256" key="8">
    <source>
        <dbReference type="ARBA" id="ARBA00023315"/>
    </source>
</evidence>
<organism evidence="11 12">
    <name type="scientific">Anaerobutyricum hallii</name>
    <dbReference type="NCBI Taxonomy" id="39488"/>
    <lineage>
        <taxon>Bacteria</taxon>
        <taxon>Bacillati</taxon>
        <taxon>Bacillota</taxon>
        <taxon>Clostridia</taxon>
        <taxon>Lachnospirales</taxon>
        <taxon>Lachnospiraceae</taxon>
        <taxon>Anaerobutyricum</taxon>
    </lineage>
</organism>
<comment type="subunit">
    <text evidence="2 10">Heterotetramer of two alpha and two beta chains.</text>
</comment>
<evidence type="ECO:0000256" key="7">
    <source>
        <dbReference type="ARBA" id="ARBA00023268"/>
    </source>
</evidence>
<dbReference type="NCBIfam" id="TIGR00120">
    <property type="entry name" value="ArgJ"/>
    <property type="match status" value="1"/>
</dbReference>
<sequence length="413" mass="43764">MRRFVYESNRGGVTAAKGYKAAGLRAGIKAGKTNKDMAMICSEKEAVCAGTFTKNVVKAAPVFWDKDVVYKEGKAQAVVVNSGIANACTGEEGLSNCKKEAEKAGELLSIAPEHVLVASTGVIGAQLVMDVVEKGIEMLVPELDSGKEAGENAATAIMTTDTHKKEIAVECTLGGKTVTIGGMCKGAGMIHPNMGTMLSFITSDAAIDQKLLQQFLSEIVEDTFNMISVDGDTSTNDTCLVLCNGLAENPVITEEDEDGKEFKAALAYVMEYLAKQIAGDGEGCTRLFEVTCNGAATKEDAKIISKSVVCSTLTKAAVFGKDANWGRILCAMGYSGVTFDPEKVDIVLESEEGSLAIVKDGIATDYSEEKATQILSANPVKAILDIHAGEEKATAWGCDLTYEYVTINADYRS</sequence>
<dbReference type="EC" id="2.3.1.1" evidence="10"/>
<dbReference type="GO" id="GO:0006592">
    <property type="term" value="P:ornithine biosynthetic process"/>
    <property type="evidence" value="ECO:0007669"/>
    <property type="project" value="TreeGrafter"/>
</dbReference>
<protein>
    <recommendedName>
        <fullName evidence="10">Arginine biosynthesis bifunctional protein ArgJ</fullName>
    </recommendedName>
    <domain>
        <recommendedName>
            <fullName evidence="10">Glutamate N-acetyltransferase</fullName>
            <ecNumber evidence="10">2.3.1.35</ecNumber>
        </recommendedName>
        <alternativeName>
            <fullName evidence="10">Ornithine acetyltransferase</fullName>
            <shortName evidence="10">OATase</shortName>
        </alternativeName>
        <alternativeName>
            <fullName evidence="10">Ornithine transacetylase</fullName>
        </alternativeName>
    </domain>
    <domain>
        <recommendedName>
            <fullName evidence="10">Amino-acid acetyltransferase</fullName>
            <ecNumber evidence="10">2.3.1.1</ecNumber>
        </recommendedName>
        <alternativeName>
            <fullName evidence="10">N-acetylglutamate synthase</fullName>
            <shortName evidence="10">AGSase</shortName>
        </alternativeName>
    </domain>
    <component>
        <recommendedName>
            <fullName evidence="10">Arginine biosynthesis bifunctional protein ArgJ alpha chain</fullName>
        </recommendedName>
    </component>
    <component>
        <recommendedName>
            <fullName evidence="10">Arginine biosynthesis bifunctional protein ArgJ beta chain</fullName>
        </recommendedName>
    </component>
</protein>
<evidence type="ECO:0000256" key="4">
    <source>
        <dbReference type="ARBA" id="ARBA00022605"/>
    </source>
</evidence>
<evidence type="ECO:0000313" key="12">
    <source>
        <dbReference type="Proteomes" id="UP000262524"/>
    </source>
</evidence>
<evidence type="ECO:0000256" key="1">
    <source>
        <dbReference type="ARBA" id="ARBA00006774"/>
    </source>
</evidence>
<dbReference type="EC" id="2.3.1.35" evidence="10"/>
<keyword evidence="10" id="KW-0963">Cytoplasm</keyword>
<comment type="catalytic activity">
    <reaction evidence="9 10">
        <text>N(2)-acetyl-L-ornithine + L-glutamate = N-acetyl-L-glutamate + L-ornithine</text>
        <dbReference type="Rhea" id="RHEA:15349"/>
        <dbReference type="ChEBI" id="CHEBI:29985"/>
        <dbReference type="ChEBI" id="CHEBI:44337"/>
        <dbReference type="ChEBI" id="CHEBI:46911"/>
        <dbReference type="ChEBI" id="CHEBI:57805"/>
        <dbReference type="EC" id="2.3.1.35"/>
    </reaction>
</comment>
<evidence type="ECO:0000256" key="5">
    <source>
        <dbReference type="ARBA" id="ARBA00022679"/>
    </source>
</evidence>
<dbReference type="HAMAP" id="MF_01106">
    <property type="entry name" value="ArgJ"/>
    <property type="match status" value="1"/>
</dbReference>
<dbReference type="EMBL" id="QSOE01000016">
    <property type="protein sequence ID" value="RGI90633.1"/>
    <property type="molecule type" value="Genomic_DNA"/>
</dbReference>
<evidence type="ECO:0000256" key="9">
    <source>
        <dbReference type="ARBA" id="ARBA00049439"/>
    </source>
</evidence>
<feature type="site" description="Cleavage; by autolysis" evidence="10">
    <location>
        <begin position="195"/>
        <end position="196"/>
    </location>
</feature>
<dbReference type="PANTHER" id="PTHR23100">
    <property type="entry name" value="ARGININE BIOSYNTHESIS BIFUNCTIONAL PROTEIN ARGJ"/>
    <property type="match status" value="1"/>
</dbReference>
<keyword evidence="6 10" id="KW-0068">Autocatalytic cleavage</keyword>
<evidence type="ECO:0000313" key="11">
    <source>
        <dbReference type="EMBL" id="RGI90633.1"/>
    </source>
</evidence>
<dbReference type="InterPro" id="IPR016117">
    <property type="entry name" value="ArgJ-like_dom_sf"/>
</dbReference>
<gene>
    <name evidence="10 11" type="primary">argJ</name>
    <name evidence="11" type="ORF">DXD91_04045</name>
</gene>
<dbReference type="UniPathway" id="UPA00068">
    <property type="reaction ID" value="UER00106"/>
</dbReference>
<feature type="binding site" evidence="10">
    <location>
        <position position="282"/>
    </location>
    <ligand>
        <name>substrate</name>
    </ligand>
</feature>
<feature type="site" description="Involved in the stabilization of negative charge on the oxyanion by the formation of the oxyanion hole" evidence="10">
    <location>
        <position position="120"/>
    </location>
</feature>
<dbReference type="FunFam" id="3.10.20.340:FF:000001">
    <property type="entry name" value="Arginine biosynthesis bifunctional protein ArgJ, chloroplastic"/>
    <property type="match status" value="1"/>
</dbReference>
<dbReference type="Gene3D" id="3.30.2330.10">
    <property type="entry name" value="arginine biosynthesis bifunctional protein suprefamily"/>
    <property type="match status" value="1"/>
</dbReference>
<feature type="site" description="Involved in the stabilization of negative charge on the oxyanion by the formation of the oxyanion hole" evidence="10">
    <location>
        <position position="121"/>
    </location>
</feature>
<dbReference type="GO" id="GO:0006526">
    <property type="term" value="P:L-arginine biosynthetic process"/>
    <property type="evidence" value="ECO:0007669"/>
    <property type="project" value="UniProtKB-UniRule"/>
</dbReference>
<comment type="catalytic activity">
    <reaction evidence="10">
        <text>L-glutamate + acetyl-CoA = N-acetyl-L-glutamate + CoA + H(+)</text>
        <dbReference type="Rhea" id="RHEA:24292"/>
        <dbReference type="ChEBI" id="CHEBI:15378"/>
        <dbReference type="ChEBI" id="CHEBI:29985"/>
        <dbReference type="ChEBI" id="CHEBI:44337"/>
        <dbReference type="ChEBI" id="CHEBI:57287"/>
        <dbReference type="ChEBI" id="CHEBI:57288"/>
        <dbReference type="EC" id="2.3.1.1"/>
    </reaction>
</comment>
<evidence type="ECO:0000256" key="6">
    <source>
        <dbReference type="ARBA" id="ARBA00022813"/>
    </source>
</evidence>
<accession>A0A374NU15</accession>
<dbReference type="GO" id="GO:0004042">
    <property type="term" value="F:L-glutamate N-acetyltransferase activity"/>
    <property type="evidence" value="ECO:0007669"/>
    <property type="project" value="UniProtKB-UniRule"/>
</dbReference>
<dbReference type="GO" id="GO:0004358">
    <property type="term" value="F:L-glutamate N-acetyltransferase activity, acting on acetyl-L-ornithine as donor"/>
    <property type="evidence" value="ECO:0007669"/>
    <property type="project" value="UniProtKB-UniRule"/>
</dbReference>
<keyword evidence="4 10" id="KW-0028">Amino-acid biosynthesis</keyword>
<keyword evidence="7 10" id="KW-0511">Multifunctional enzyme</keyword>
<reference evidence="11 12" key="1">
    <citation type="submission" date="2018-08" db="EMBL/GenBank/DDBJ databases">
        <title>A genome reference for cultivated species of the human gut microbiota.</title>
        <authorList>
            <person name="Zou Y."/>
            <person name="Xue W."/>
            <person name="Luo G."/>
        </authorList>
    </citation>
    <scope>NUCLEOTIDE SEQUENCE [LARGE SCALE GENOMIC DNA]</scope>
    <source>
        <strain evidence="11 12">TM10-1AC</strain>
    </source>
</reference>
<dbReference type="PANTHER" id="PTHR23100:SF0">
    <property type="entry name" value="ARGININE BIOSYNTHESIS BIFUNCTIONAL PROTEIN ARGJ, MITOCHONDRIAL"/>
    <property type="match status" value="1"/>
</dbReference>
<dbReference type="Gene3D" id="3.10.20.340">
    <property type="entry name" value="ArgJ beta chain, C-terminal domain"/>
    <property type="match status" value="1"/>
</dbReference>
<name>A0A374NU15_9FIRM</name>
<feature type="chain" id="PRO_5023288032" description="Arginine biosynthesis bifunctional protein ArgJ beta chain" evidence="10">
    <location>
        <begin position="196"/>
        <end position="413"/>
    </location>
</feature>
<feature type="binding site" evidence="10">
    <location>
        <position position="413"/>
    </location>
    <ligand>
        <name>substrate</name>
    </ligand>
</feature>
<feature type="active site" description="Nucleophile" evidence="10">
    <location>
        <position position="196"/>
    </location>
</feature>
<dbReference type="Proteomes" id="UP000262524">
    <property type="component" value="Unassembled WGS sequence"/>
</dbReference>
<keyword evidence="5 10" id="KW-0808">Transferase</keyword>
<dbReference type="GO" id="GO:0005737">
    <property type="term" value="C:cytoplasm"/>
    <property type="evidence" value="ECO:0007669"/>
    <property type="project" value="UniProtKB-SubCell"/>
</dbReference>
<dbReference type="NCBIfam" id="NF003802">
    <property type="entry name" value="PRK05388.1"/>
    <property type="match status" value="1"/>
</dbReference>
<comment type="subcellular location">
    <subcellularLocation>
        <location evidence="10">Cytoplasm</location>
    </subcellularLocation>
</comment>
<feature type="chain" id="PRO_5023288033" description="Arginine biosynthesis bifunctional protein ArgJ alpha chain" evidence="10">
    <location>
        <begin position="1"/>
        <end position="195"/>
    </location>
</feature>
<dbReference type="InterPro" id="IPR042195">
    <property type="entry name" value="ArgJ_beta_C"/>
</dbReference>
<comment type="caution">
    <text evidence="11">The sequence shown here is derived from an EMBL/GenBank/DDBJ whole genome shotgun (WGS) entry which is preliminary data.</text>
</comment>
<dbReference type="InterPro" id="IPR002813">
    <property type="entry name" value="Arg_biosynth_ArgJ"/>
</dbReference>
<feature type="binding site" evidence="10">
    <location>
        <position position="408"/>
    </location>
    <ligand>
        <name>substrate</name>
    </ligand>
</feature>
<evidence type="ECO:0000256" key="3">
    <source>
        <dbReference type="ARBA" id="ARBA00022571"/>
    </source>
</evidence>
<evidence type="ECO:0000256" key="2">
    <source>
        <dbReference type="ARBA" id="ARBA00011475"/>
    </source>
</evidence>
<feature type="binding site" evidence="10">
    <location>
        <position position="196"/>
    </location>
    <ligand>
        <name>substrate</name>
    </ligand>
</feature>